<dbReference type="KEGG" id="malb:109970267"/>
<protein>
    <recommendedName>
        <fullName evidence="3">Intraflagellar transport protein 57 homolog</fullName>
    </recommendedName>
</protein>
<dbReference type="GeneID" id="109970267"/>
<dbReference type="RefSeq" id="XP_020473376.1">
    <property type="nucleotide sequence ID" value="XM_020617720.1"/>
</dbReference>
<dbReference type="PANTHER" id="PTHR16011">
    <property type="entry name" value="IFT57/HIPPI"/>
    <property type="match status" value="1"/>
</dbReference>
<dbReference type="GO" id="GO:0005929">
    <property type="term" value="C:cilium"/>
    <property type="evidence" value="ECO:0007669"/>
    <property type="project" value="UniProtKB-SubCell"/>
</dbReference>
<dbReference type="OrthoDB" id="423881at2759"/>
<evidence type="ECO:0000313" key="7">
    <source>
        <dbReference type="Ensembl" id="ENSMALP00000015456.1"/>
    </source>
</evidence>
<name>A0A3Q3QLY6_MONAL</name>
<keyword evidence="4" id="KW-0969">Cilium</keyword>
<dbReference type="RefSeq" id="XP_020473371.1">
    <property type="nucleotide sequence ID" value="XM_020617715.1"/>
</dbReference>
<evidence type="ECO:0000256" key="4">
    <source>
        <dbReference type="ARBA" id="ARBA00023069"/>
    </source>
</evidence>
<evidence type="ECO:0000256" key="5">
    <source>
        <dbReference type="ARBA" id="ARBA00023273"/>
    </source>
</evidence>
<evidence type="ECO:0000256" key="3">
    <source>
        <dbReference type="ARBA" id="ARBA00020568"/>
    </source>
</evidence>
<dbReference type="GO" id="GO:0005794">
    <property type="term" value="C:Golgi apparatus"/>
    <property type="evidence" value="ECO:0007669"/>
    <property type="project" value="TreeGrafter"/>
</dbReference>
<dbReference type="RefSeq" id="XP_020473374.1">
    <property type="nucleotide sequence ID" value="XM_020617718.1"/>
</dbReference>
<dbReference type="SUPFAM" id="SSF58100">
    <property type="entry name" value="Bacterial hemolysins"/>
    <property type="match status" value="1"/>
</dbReference>
<dbReference type="STRING" id="43700.ENSMALP00000015477"/>
<proteinExistence type="inferred from homology"/>
<dbReference type="Ensembl" id="ENSMALT00000015791.1">
    <property type="protein sequence ID" value="ENSMALP00000015477.1"/>
    <property type="gene ID" value="ENSMALG00000010860.1"/>
</dbReference>
<reference evidence="7" key="1">
    <citation type="submission" date="2025-05" db="UniProtKB">
        <authorList>
            <consortium name="Ensembl"/>
        </authorList>
    </citation>
    <scope>IDENTIFICATION</scope>
</reference>
<dbReference type="GO" id="GO:1905515">
    <property type="term" value="P:non-motile cilium assembly"/>
    <property type="evidence" value="ECO:0007669"/>
    <property type="project" value="TreeGrafter"/>
</dbReference>
<keyword evidence="8" id="KW-1185">Reference proteome</keyword>
<keyword evidence="6" id="KW-0175">Coiled coil</keyword>
<comment type="similarity">
    <text evidence="2">Belongs to the IFT57 family.</text>
</comment>
<dbReference type="GO" id="GO:0005815">
    <property type="term" value="C:microtubule organizing center"/>
    <property type="evidence" value="ECO:0007669"/>
    <property type="project" value="TreeGrafter"/>
</dbReference>
<dbReference type="InterPro" id="IPR019530">
    <property type="entry name" value="Intra-flagellar_transport_57"/>
</dbReference>
<dbReference type="AlphaFoldDB" id="A0A3Q3QLY6"/>
<evidence type="ECO:0000256" key="1">
    <source>
        <dbReference type="ARBA" id="ARBA00004138"/>
    </source>
</evidence>
<comment type="subcellular location">
    <subcellularLocation>
        <location evidence="1">Cell projection</location>
        <location evidence="1">Cilium</location>
    </subcellularLocation>
</comment>
<organism evidence="7 8">
    <name type="scientific">Monopterus albus</name>
    <name type="common">Swamp eel</name>
    <dbReference type="NCBI Taxonomy" id="43700"/>
    <lineage>
        <taxon>Eukaryota</taxon>
        <taxon>Metazoa</taxon>
        <taxon>Chordata</taxon>
        <taxon>Craniata</taxon>
        <taxon>Vertebrata</taxon>
        <taxon>Euteleostomi</taxon>
        <taxon>Actinopterygii</taxon>
        <taxon>Neopterygii</taxon>
        <taxon>Teleostei</taxon>
        <taxon>Neoteleostei</taxon>
        <taxon>Acanthomorphata</taxon>
        <taxon>Anabantaria</taxon>
        <taxon>Synbranchiformes</taxon>
        <taxon>Synbranchidae</taxon>
        <taxon>Monopterus</taxon>
    </lineage>
</organism>
<evidence type="ECO:0000256" key="6">
    <source>
        <dbReference type="SAM" id="Coils"/>
    </source>
</evidence>
<dbReference type="RefSeq" id="XP_020473375.1">
    <property type="nucleotide sequence ID" value="XM_020617719.1"/>
</dbReference>
<keyword evidence="5" id="KW-0966">Cell projection</keyword>
<dbReference type="Ensembl" id="ENSMALT00000015770.1">
    <property type="protein sequence ID" value="ENSMALP00000015456.1"/>
    <property type="gene ID" value="ENSMALG00000010860.1"/>
</dbReference>
<accession>A0A3Q3QLY6</accession>
<dbReference type="RefSeq" id="XP_020473373.1">
    <property type="nucleotide sequence ID" value="XM_020617717.1"/>
</dbReference>
<dbReference type="Pfam" id="PF10498">
    <property type="entry name" value="IFT57"/>
    <property type="match status" value="1"/>
</dbReference>
<dbReference type="GO" id="GO:0030992">
    <property type="term" value="C:intraciliary transport particle B"/>
    <property type="evidence" value="ECO:0007669"/>
    <property type="project" value="TreeGrafter"/>
</dbReference>
<evidence type="ECO:0000313" key="8">
    <source>
        <dbReference type="Proteomes" id="UP000261600"/>
    </source>
</evidence>
<sequence length="416" mass="47500">MADDGRRGDDDDRGPGAAHKVFVVMEGLLEKLKMLNYEEEVLAKHNMKNLSRHYFVSSPYVASNPGEQFYMFTIIAAWLINAAGRPFTEPQEYDEPNATLSNILAELRAFGVKVDFPPSKLKTGSGEYVCLVLDRLAEEALRRKGFSFRRPNYPTETTEEESVIEDDAELTLSKVEEEMIEEPDDDEEETVMDLEALKLRTTHTEAEPSSKPDEILESTVDAAEWNLEVERVLPQLKVTIRTDNKDWRIHVDQMHQHQDEIKSSLKEAKSYLDKLQEDIGKTQEKVSSREKYINNQMDHLIQDYRSALAKLSEAKERYQQASGGVTERTRVLAEISEELEKVKQEMEEKGSSMYDGAPVVKIKQSLTKLKQEIIWMDKRIGVVEQALLQAKLREKSNMTRDMHATNIAEPAAGLFA</sequence>
<dbReference type="CTD" id="55081"/>
<dbReference type="PANTHER" id="PTHR16011:SF0">
    <property type="entry name" value="INTRAFLAGELLAR TRANSPORT PROTEIN 57 HOMOLOG"/>
    <property type="match status" value="1"/>
</dbReference>
<evidence type="ECO:0000256" key="2">
    <source>
        <dbReference type="ARBA" id="ARBA00009415"/>
    </source>
</evidence>
<dbReference type="RefSeq" id="XP_020473372.1">
    <property type="nucleotide sequence ID" value="XM_020617716.1"/>
</dbReference>
<feature type="coiled-coil region" evidence="6">
    <location>
        <begin position="258"/>
        <end position="352"/>
    </location>
</feature>
<dbReference type="RefSeq" id="XP_020473370.1">
    <property type="nucleotide sequence ID" value="XM_020617714.1"/>
</dbReference>
<dbReference type="Proteomes" id="UP000261600">
    <property type="component" value="Unplaced"/>
</dbReference>
<dbReference type="GO" id="GO:0042073">
    <property type="term" value="P:intraciliary transport"/>
    <property type="evidence" value="ECO:0007669"/>
    <property type="project" value="TreeGrafter"/>
</dbReference>